<name>A0A6I3P5H9_STRPA</name>
<evidence type="ECO:0000256" key="1">
    <source>
        <dbReference type="SAM" id="MobiDB-lite"/>
    </source>
</evidence>
<comment type="caution">
    <text evidence="2">The sequence shown here is derived from an EMBL/GenBank/DDBJ whole genome shotgun (WGS) entry which is preliminary data.</text>
</comment>
<dbReference type="AlphaFoldDB" id="A0A6I3P5H9"/>
<sequence length="193" mass="20755">MELEGEVQGRQDQAQKIIDMPQRDQGTSTSENQPSSASVVSMYGQERPGQSSGHSSSISSLHQQLAGASGTQTIQLREELVLAVAQNASAQATVFEAEVKDKLEEAKEMVSHKVAEVSQMAHSMAQFLTDAEVEQLLGEFSMDTCWDQAVEAENLAQAKAYSTRLSDLAGQLEAASAQLVDLDKGQATAFDFS</sequence>
<feature type="compositionally biased region" description="Polar residues" evidence="1">
    <location>
        <begin position="24"/>
        <end position="39"/>
    </location>
</feature>
<evidence type="ECO:0000313" key="2">
    <source>
        <dbReference type="EMBL" id="MTR41618.1"/>
    </source>
</evidence>
<dbReference type="RefSeq" id="WP_014712637.1">
    <property type="nucleotide sequence ID" value="NZ_CAXSNQ010000011.1"/>
</dbReference>
<organism evidence="2 3">
    <name type="scientific">Streptococcus parasanguinis</name>
    <dbReference type="NCBI Taxonomy" id="1318"/>
    <lineage>
        <taxon>Bacteria</taxon>
        <taxon>Bacillati</taxon>
        <taxon>Bacillota</taxon>
        <taxon>Bacilli</taxon>
        <taxon>Lactobacillales</taxon>
        <taxon>Streptococcaceae</taxon>
        <taxon>Streptococcus</taxon>
    </lineage>
</organism>
<gene>
    <name evidence="2" type="ORF">GMC75_08050</name>
</gene>
<reference evidence="2 3" key="1">
    <citation type="journal article" date="2019" name="Nat. Med.">
        <title>A library of human gut bacterial isolates paired with longitudinal multiomics data enables mechanistic microbiome research.</title>
        <authorList>
            <person name="Poyet M."/>
            <person name="Groussin M."/>
            <person name="Gibbons S.M."/>
            <person name="Avila-Pacheco J."/>
            <person name="Jiang X."/>
            <person name="Kearney S.M."/>
            <person name="Perrotta A.R."/>
            <person name="Berdy B."/>
            <person name="Zhao S."/>
            <person name="Lieberman T.D."/>
            <person name="Swanson P.K."/>
            <person name="Smith M."/>
            <person name="Roesemann S."/>
            <person name="Alexander J.E."/>
            <person name="Rich S.A."/>
            <person name="Livny J."/>
            <person name="Vlamakis H."/>
            <person name="Clish C."/>
            <person name="Bullock K."/>
            <person name="Deik A."/>
            <person name="Scott J."/>
            <person name="Pierce K.A."/>
            <person name="Xavier R.J."/>
            <person name="Alm E.J."/>
        </authorList>
    </citation>
    <scope>NUCLEOTIDE SEQUENCE [LARGE SCALE GENOMIC DNA]</scope>
    <source>
        <strain evidence="2 3">BIOML-A18</strain>
    </source>
</reference>
<evidence type="ECO:0000313" key="3">
    <source>
        <dbReference type="Proteomes" id="UP000430295"/>
    </source>
</evidence>
<feature type="compositionally biased region" description="Low complexity" evidence="1">
    <location>
        <begin position="49"/>
        <end position="64"/>
    </location>
</feature>
<dbReference type="Proteomes" id="UP000430295">
    <property type="component" value="Unassembled WGS sequence"/>
</dbReference>
<feature type="region of interest" description="Disordered" evidence="1">
    <location>
        <begin position="1"/>
        <end position="64"/>
    </location>
</feature>
<accession>A0A6I3P5H9</accession>
<proteinExistence type="predicted"/>
<dbReference type="EMBL" id="WMYS01000004">
    <property type="protein sequence ID" value="MTR41618.1"/>
    <property type="molecule type" value="Genomic_DNA"/>
</dbReference>
<protein>
    <submittedName>
        <fullName evidence="2">Uncharacterized protein</fullName>
    </submittedName>
</protein>